<protein>
    <submittedName>
        <fullName evidence="3">Chaperone protein dnaJ C76, chloroplastic-like</fullName>
    </submittedName>
</protein>
<dbReference type="SUPFAM" id="SSF46565">
    <property type="entry name" value="Chaperone J-domain"/>
    <property type="match status" value="1"/>
</dbReference>
<gene>
    <name evidence="3" type="primary">LOC111462699</name>
</gene>
<dbReference type="Gene3D" id="3.30.70.20">
    <property type="match status" value="1"/>
</dbReference>
<dbReference type="SMART" id="SM00271">
    <property type="entry name" value="DnaJ"/>
    <property type="match status" value="1"/>
</dbReference>
<dbReference type="Proteomes" id="UP000504609">
    <property type="component" value="Unplaced"/>
</dbReference>
<dbReference type="AlphaFoldDB" id="A0A6J1HE12"/>
<dbReference type="Pfam" id="PF00226">
    <property type="entry name" value="DnaJ"/>
    <property type="match status" value="1"/>
</dbReference>
<evidence type="ECO:0000259" key="1">
    <source>
        <dbReference type="PROSITE" id="PS50076"/>
    </source>
</evidence>
<evidence type="ECO:0000313" key="3">
    <source>
        <dbReference type="RefSeq" id="XP_022962168.1"/>
    </source>
</evidence>
<dbReference type="PANTHER" id="PTHR45295:SF4">
    <property type="entry name" value="OS06G0474800 PROTEIN"/>
    <property type="match status" value="1"/>
</dbReference>
<evidence type="ECO:0000313" key="2">
    <source>
        <dbReference type="Proteomes" id="UP000504609"/>
    </source>
</evidence>
<dbReference type="InterPro" id="IPR001623">
    <property type="entry name" value="DnaJ_domain"/>
</dbReference>
<dbReference type="Pfam" id="PF13370">
    <property type="entry name" value="Fer4_13"/>
    <property type="match status" value="1"/>
</dbReference>
<proteinExistence type="predicted"/>
<dbReference type="RefSeq" id="XP_022962168.1">
    <property type="nucleotide sequence ID" value="XM_023106400.1"/>
</dbReference>
<dbReference type="PANTHER" id="PTHR45295">
    <property type="entry name" value="CHAPERONE PROTEIN DNAJ C76, CHLOROPLASTIC"/>
    <property type="match status" value="1"/>
</dbReference>
<sequence length="294" mass="33526">MAISIVPSIQRSVPMASSSFAHPNESKLIMRKPRWTAIRCSARERGNETNYYELLGVSADSNAQEIKEAYRKLQKKFHPDIAGQEGHERTLRLNEAYRVLMREDQRKNYDSSMGEMRVRFGNYNPGLGYSSWKGPLRSQALFVDGNACIGCRECVHHASNTFTMDETLGRARVKVQYGDNDQKIQVSVESCPVNCIYWVEKEELAVLEYLMQPLPKEGYGVFGGGWEIPANVFMAAKAFTQQLKRQKQDTKFGKETVEETPAQAEARANASMKIQMEKINGIWKWVKQVFGTHR</sequence>
<keyword evidence="2" id="KW-1185">Reference proteome</keyword>
<feature type="domain" description="J" evidence="1">
    <location>
        <begin position="50"/>
        <end position="113"/>
    </location>
</feature>
<dbReference type="SUPFAM" id="SSF54862">
    <property type="entry name" value="4Fe-4S ferredoxins"/>
    <property type="match status" value="1"/>
</dbReference>
<reference evidence="3" key="1">
    <citation type="submission" date="2025-08" db="UniProtKB">
        <authorList>
            <consortium name="RefSeq"/>
        </authorList>
    </citation>
    <scope>IDENTIFICATION</scope>
    <source>
        <tissue evidence="3">Young leaves</tissue>
    </source>
</reference>
<dbReference type="CDD" id="cd06257">
    <property type="entry name" value="DnaJ"/>
    <property type="match status" value="1"/>
</dbReference>
<dbReference type="InterPro" id="IPR036869">
    <property type="entry name" value="J_dom_sf"/>
</dbReference>
<organism evidence="2 3">
    <name type="scientific">Cucurbita moschata</name>
    <name type="common">Winter crookneck squash</name>
    <name type="synonym">Cucurbita pepo var. moschata</name>
    <dbReference type="NCBI Taxonomy" id="3662"/>
    <lineage>
        <taxon>Eukaryota</taxon>
        <taxon>Viridiplantae</taxon>
        <taxon>Streptophyta</taxon>
        <taxon>Embryophyta</taxon>
        <taxon>Tracheophyta</taxon>
        <taxon>Spermatophyta</taxon>
        <taxon>Magnoliopsida</taxon>
        <taxon>eudicotyledons</taxon>
        <taxon>Gunneridae</taxon>
        <taxon>Pentapetalae</taxon>
        <taxon>rosids</taxon>
        <taxon>fabids</taxon>
        <taxon>Cucurbitales</taxon>
        <taxon>Cucurbitaceae</taxon>
        <taxon>Cucurbiteae</taxon>
        <taxon>Cucurbita</taxon>
    </lineage>
</organism>
<dbReference type="GeneID" id="111462699"/>
<dbReference type="KEGG" id="cmos:111462699"/>
<name>A0A6J1HE12_CUCMO</name>
<dbReference type="PRINTS" id="PR00625">
    <property type="entry name" value="JDOMAIN"/>
</dbReference>
<dbReference type="PROSITE" id="PS50076">
    <property type="entry name" value="DNAJ_2"/>
    <property type="match status" value="1"/>
</dbReference>
<dbReference type="Gene3D" id="1.10.287.110">
    <property type="entry name" value="DnaJ domain"/>
    <property type="match status" value="1"/>
</dbReference>
<accession>A0A6J1HE12</accession>